<keyword evidence="4 6" id="KW-1133">Transmembrane helix</keyword>
<proteinExistence type="inferred from homology"/>
<evidence type="ECO:0000256" key="1">
    <source>
        <dbReference type="ARBA" id="ARBA00004141"/>
    </source>
</evidence>
<evidence type="ECO:0000256" key="4">
    <source>
        <dbReference type="ARBA" id="ARBA00022989"/>
    </source>
</evidence>
<dbReference type="InterPro" id="IPR002523">
    <property type="entry name" value="MgTranspt_CorA/ZnTranspt_ZntB"/>
</dbReference>
<keyword evidence="8" id="KW-1185">Reference proteome</keyword>
<dbReference type="PANTHER" id="PTHR47891:SF2">
    <property type="entry name" value="MAGNESIUM AND COBALT TRANSPORTER"/>
    <property type="match status" value="1"/>
</dbReference>
<dbReference type="SUPFAM" id="SSF143865">
    <property type="entry name" value="CorA soluble domain-like"/>
    <property type="match status" value="1"/>
</dbReference>
<reference evidence="7 8" key="1">
    <citation type="submission" date="2016-10" db="EMBL/GenBank/DDBJ databases">
        <authorList>
            <person name="de Groot N.N."/>
        </authorList>
    </citation>
    <scope>NUCLEOTIDE SEQUENCE [LARGE SCALE GENOMIC DNA]</scope>
    <source>
        <strain evidence="7 8">CGMCC 1.7727</strain>
    </source>
</reference>
<sequence length="313" mass="36077">MISIFLTTSDGTVKEEENFIQNSWIRLTEPTLEEINTISENCRVPVEFLENPLDAEETTRIEHDKETECTLIINDFPVPGENSRDVTSYITIPIGIIITPSFVITVCSKDVPFLNQLKGPVNTRMKSRLALQILYSISALYLDSLNELNKQRIAIEEKLKQALTNKQLYDLMEIEKSLVYFMTSLRANDDVLKKILRTHSIKMYEEDKDLLNEMQIENTQGMETTELYSRILDRITSSYSSLISNDMNNVMKTLTLFTIFLTLPTLVFSFFGMNVDLPFKAEGPFAWLLTIIISIILCVIVAVFLWRNRIFKK</sequence>
<feature type="transmembrane region" description="Helical" evidence="6">
    <location>
        <begin position="285"/>
        <end position="306"/>
    </location>
</feature>
<name>A0A1H9M6Z6_9BACI</name>
<dbReference type="Gene3D" id="3.30.460.20">
    <property type="entry name" value="CorA soluble domain-like"/>
    <property type="match status" value="1"/>
</dbReference>
<dbReference type="PANTHER" id="PTHR47891">
    <property type="entry name" value="TRANSPORTER-RELATED"/>
    <property type="match status" value="1"/>
</dbReference>
<evidence type="ECO:0000313" key="7">
    <source>
        <dbReference type="EMBL" id="SER19209.1"/>
    </source>
</evidence>
<dbReference type="Pfam" id="PF01544">
    <property type="entry name" value="CorA"/>
    <property type="match status" value="1"/>
</dbReference>
<comment type="similarity">
    <text evidence="2">Belongs to the CorA metal ion transporter (MIT) (TC 1.A.35) family.</text>
</comment>
<protein>
    <submittedName>
        <fullName evidence="7">Mg2+ and Co2+ transporter CorA</fullName>
    </submittedName>
</protein>
<comment type="subcellular location">
    <subcellularLocation>
        <location evidence="1">Membrane</location>
        <topology evidence="1">Multi-pass membrane protein</topology>
    </subcellularLocation>
</comment>
<evidence type="ECO:0000256" key="2">
    <source>
        <dbReference type="ARBA" id="ARBA00009765"/>
    </source>
</evidence>
<organism evidence="7 8">
    <name type="scientific">Gracilibacillus ureilyticus</name>
    <dbReference type="NCBI Taxonomy" id="531814"/>
    <lineage>
        <taxon>Bacteria</taxon>
        <taxon>Bacillati</taxon>
        <taxon>Bacillota</taxon>
        <taxon>Bacilli</taxon>
        <taxon>Bacillales</taxon>
        <taxon>Bacillaceae</taxon>
        <taxon>Gracilibacillus</taxon>
    </lineage>
</organism>
<dbReference type="AlphaFoldDB" id="A0A1H9M6Z6"/>
<dbReference type="InterPro" id="IPR045863">
    <property type="entry name" value="CorA_TM1_TM2"/>
</dbReference>
<evidence type="ECO:0000256" key="5">
    <source>
        <dbReference type="ARBA" id="ARBA00023136"/>
    </source>
</evidence>
<keyword evidence="5 6" id="KW-0472">Membrane</keyword>
<dbReference type="CDD" id="cd12827">
    <property type="entry name" value="EcCorA_ZntB-like_u2"/>
    <property type="match status" value="1"/>
</dbReference>
<dbReference type="GO" id="GO:0046873">
    <property type="term" value="F:metal ion transmembrane transporter activity"/>
    <property type="evidence" value="ECO:0007669"/>
    <property type="project" value="InterPro"/>
</dbReference>
<evidence type="ECO:0000256" key="6">
    <source>
        <dbReference type="SAM" id="Phobius"/>
    </source>
</evidence>
<keyword evidence="3 6" id="KW-0812">Transmembrane</keyword>
<dbReference type="Proteomes" id="UP000199687">
    <property type="component" value="Unassembled WGS sequence"/>
</dbReference>
<dbReference type="InterPro" id="IPR047199">
    <property type="entry name" value="CorA-like"/>
</dbReference>
<dbReference type="Gene3D" id="1.20.58.340">
    <property type="entry name" value="Magnesium transport protein CorA, transmembrane region"/>
    <property type="match status" value="2"/>
</dbReference>
<dbReference type="RefSeq" id="WP_089738747.1">
    <property type="nucleotide sequence ID" value="NZ_FOGL01000001.1"/>
</dbReference>
<feature type="transmembrane region" description="Helical" evidence="6">
    <location>
        <begin position="254"/>
        <end position="273"/>
    </location>
</feature>
<dbReference type="SUPFAM" id="SSF144083">
    <property type="entry name" value="Magnesium transport protein CorA, transmembrane region"/>
    <property type="match status" value="1"/>
</dbReference>
<gene>
    <name evidence="7" type="ORF">SAMN04487944_101577</name>
</gene>
<evidence type="ECO:0000256" key="3">
    <source>
        <dbReference type="ARBA" id="ARBA00022692"/>
    </source>
</evidence>
<dbReference type="InterPro" id="IPR045861">
    <property type="entry name" value="CorA_cytoplasmic_dom"/>
</dbReference>
<accession>A0A1H9M6Z6</accession>
<dbReference type="GO" id="GO:0016020">
    <property type="term" value="C:membrane"/>
    <property type="evidence" value="ECO:0007669"/>
    <property type="project" value="UniProtKB-SubCell"/>
</dbReference>
<evidence type="ECO:0000313" key="8">
    <source>
        <dbReference type="Proteomes" id="UP000199687"/>
    </source>
</evidence>
<dbReference type="EMBL" id="FOGL01000001">
    <property type="protein sequence ID" value="SER19209.1"/>
    <property type="molecule type" value="Genomic_DNA"/>
</dbReference>
<dbReference type="OrthoDB" id="9803416at2"/>
<dbReference type="STRING" id="531814.SAMN04487944_101577"/>